<feature type="transmembrane region" description="Helical" evidence="6">
    <location>
        <begin position="6"/>
        <end position="27"/>
    </location>
</feature>
<keyword evidence="2" id="KW-1003">Cell membrane</keyword>
<feature type="domain" description="DUF3817" evidence="7">
    <location>
        <begin position="6"/>
        <end position="92"/>
    </location>
</feature>
<evidence type="ECO:0000256" key="6">
    <source>
        <dbReference type="SAM" id="Phobius"/>
    </source>
</evidence>
<evidence type="ECO:0000256" key="3">
    <source>
        <dbReference type="ARBA" id="ARBA00022692"/>
    </source>
</evidence>
<dbReference type="AlphaFoldDB" id="A0A109QXM1"/>
<gene>
    <name evidence="8" type="ORF">AWU67_16330</name>
</gene>
<evidence type="ECO:0000256" key="4">
    <source>
        <dbReference type="ARBA" id="ARBA00022989"/>
    </source>
</evidence>
<dbReference type="PANTHER" id="PTHR40077">
    <property type="entry name" value="MEMBRANE PROTEIN-RELATED"/>
    <property type="match status" value="1"/>
</dbReference>
<dbReference type="Proteomes" id="UP000058305">
    <property type="component" value="Chromosome"/>
</dbReference>
<evidence type="ECO:0000256" key="1">
    <source>
        <dbReference type="ARBA" id="ARBA00004651"/>
    </source>
</evidence>
<organism evidence="8 9">
    <name type="scientific">Microterricola viridarii</name>
    <dbReference type="NCBI Taxonomy" id="412690"/>
    <lineage>
        <taxon>Bacteria</taxon>
        <taxon>Bacillati</taxon>
        <taxon>Actinomycetota</taxon>
        <taxon>Actinomycetes</taxon>
        <taxon>Micrococcales</taxon>
        <taxon>Microbacteriaceae</taxon>
        <taxon>Microterricola</taxon>
    </lineage>
</organism>
<sequence>MSPRLFYRTLAIAEAITWTGLIGAMILKYGFDAGGLPVLIAGSVHGLVFLTYAFTAVLVGVNQRWSIPLIVLAVATAIVPYATVPFDIWADRTGRLNGPWRRELSDDPRDKHWIDRTMRWFLRNPVALVGIFVVGIAGIMTVLLIVGPPGGWK</sequence>
<evidence type="ECO:0000313" key="9">
    <source>
        <dbReference type="Proteomes" id="UP000058305"/>
    </source>
</evidence>
<dbReference type="Pfam" id="PF12823">
    <property type="entry name" value="DUF3817"/>
    <property type="match status" value="1"/>
</dbReference>
<comment type="subcellular location">
    <subcellularLocation>
        <location evidence="1">Cell membrane</location>
        <topology evidence="1">Multi-pass membrane protein</topology>
    </subcellularLocation>
</comment>
<feature type="transmembrane region" description="Helical" evidence="6">
    <location>
        <begin position="39"/>
        <end position="59"/>
    </location>
</feature>
<keyword evidence="3 6" id="KW-0812">Transmembrane</keyword>
<evidence type="ECO:0000313" key="8">
    <source>
        <dbReference type="EMBL" id="AMB60167.1"/>
    </source>
</evidence>
<protein>
    <recommendedName>
        <fullName evidence="7">DUF3817 domain-containing protein</fullName>
    </recommendedName>
</protein>
<dbReference type="InterPro" id="IPR023845">
    <property type="entry name" value="DUF3817_TM"/>
</dbReference>
<keyword evidence="9" id="KW-1185">Reference proteome</keyword>
<dbReference type="KEGG" id="mvd:AWU67_16330"/>
<name>A0A109QXM1_9MICO</name>
<feature type="transmembrane region" description="Helical" evidence="6">
    <location>
        <begin position="126"/>
        <end position="147"/>
    </location>
</feature>
<evidence type="ECO:0000256" key="5">
    <source>
        <dbReference type="ARBA" id="ARBA00023136"/>
    </source>
</evidence>
<feature type="transmembrane region" description="Helical" evidence="6">
    <location>
        <begin position="65"/>
        <end position="86"/>
    </location>
</feature>
<evidence type="ECO:0000259" key="7">
    <source>
        <dbReference type="Pfam" id="PF12823"/>
    </source>
</evidence>
<dbReference type="EMBL" id="CP014145">
    <property type="protein sequence ID" value="AMB60167.1"/>
    <property type="molecule type" value="Genomic_DNA"/>
</dbReference>
<dbReference type="NCBIfam" id="TIGR03954">
    <property type="entry name" value="integ_memb_HG"/>
    <property type="match status" value="1"/>
</dbReference>
<proteinExistence type="predicted"/>
<dbReference type="GO" id="GO:0005886">
    <property type="term" value="C:plasma membrane"/>
    <property type="evidence" value="ECO:0007669"/>
    <property type="project" value="UniProtKB-SubCell"/>
</dbReference>
<reference evidence="8 9" key="1">
    <citation type="journal article" date="2016" name="J. Biotechnol.">
        <title>First complete genome sequence of a species in the genus Microterricola, an extremophilic cold active enzyme producing bacterial strain ERGS5:02 isolated from Sikkim Himalaya.</title>
        <authorList>
            <person name="Himanshu"/>
            <person name="Swarnkar M.K."/>
            <person name="Singh D."/>
            <person name="Kumar R."/>
        </authorList>
    </citation>
    <scope>NUCLEOTIDE SEQUENCE [LARGE SCALE GENOMIC DNA]</scope>
    <source>
        <strain evidence="8 9">ERGS5:02</strain>
    </source>
</reference>
<dbReference type="RefSeq" id="WP_067231546.1">
    <property type="nucleotide sequence ID" value="NZ_CP014145.1"/>
</dbReference>
<keyword evidence="4 6" id="KW-1133">Transmembrane helix</keyword>
<accession>A0A109QXM1</accession>
<keyword evidence="5 6" id="KW-0472">Membrane</keyword>
<dbReference type="PANTHER" id="PTHR40077:SF1">
    <property type="entry name" value="MEMBRANE PROTEIN"/>
    <property type="match status" value="1"/>
</dbReference>
<reference evidence="9" key="2">
    <citation type="submission" date="2016-01" db="EMBL/GenBank/DDBJ databases">
        <title>First complete genome sequence of a species in the genus Microterricola, an extremophilic cold active enzyme producing strain ERGS5:02 isolated from Sikkim Himalaya.</title>
        <authorList>
            <person name="Kumar R."/>
            <person name="Singh D."/>
            <person name="Swarnkar M.K."/>
        </authorList>
    </citation>
    <scope>NUCLEOTIDE SEQUENCE [LARGE SCALE GENOMIC DNA]</scope>
    <source>
        <strain evidence="9">ERGS5:02</strain>
    </source>
</reference>
<evidence type="ECO:0000256" key="2">
    <source>
        <dbReference type="ARBA" id="ARBA00022475"/>
    </source>
</evidence>